<dbReference type="OrthoDB" id="372487at2759"/>
<feature type="compositionally biased region" description="Low complexity" evidence="8">
    <location>
        <begin position="375"/>
        <end position="390"/>
    </location>
</feature>
<accession>A0A3R7MCI9</accession>
<sequence length="990" mass="109031">MGVPKFASWLKKKYPEMASDAAPADVHGLYVDLNGLIHPCCHSERDPAVAARPEEEKLQRICHEVEVLLATVRPKEILYIAADGVAPRAKMNQQRARRYMSRAKRVCPGAEVVEEVVREFTPNEMAAVDDDLDDVRQSLMQDALYGGDIFLDETAEPLRDAARAAPPATLATLCSDDDDALHAGDPAAIDARTDGTSQEAEFDSGCISPGTAFMVKVTNVVLAMVQDRLAAAAPLWAGLRVVVSGANTPGEGEHKIIDFLRTQSSYAGFNGRGAQVIAGLDADLIFLSLSLHIPHMFILRDSDRNPYAAKTAERPLGEQPAPPHTSDRRSKKNASCARPPTEDDAEGDELPFIVDDGDGDDGDDNDYDNDGNRSSNAASGTTPATGTPLANTTFEYYDIDTVGSCLMSELHGLCQLKQFAPKSKAAFSPELLVSSNGYHFYRQAGRADAPLRHAAREEEDNHKETQSWINFRPCASQANSKVIDDFIVMAMLMGNDFLPRLPGAFCGESVLDNLLEIYVTEVLPHGFLTGGYHEIHLPQLRRLLQAYAKIEAVKFRRFALSNNSMTLKEVAEPLHSPVDEQWRRPYLASTGLAGNVEEACKKYVEGLRFMWRYYSGISSTCSWSWYYPFHHAPFALDVADYLQRCDLATLPPPPLEATPPDMFLQLLCILPPTSHALLPPVLGSAMLNPAEGLRETFPDTWCVDYTAAFGKDHLATVLLPFANVSELRDLVEAARTSFTREEQERGRQVTYHLVLGSKSAEFAINGDICELNARDAAAWGLQREGVTYMQLWDSPPERGRPKTYSCTAAVPWVTWDAHGRVNKRERLSRRERRQRREHASSNGGGTVINKGACFSAHLLGFTTSAVLMATALFPWFSLSVLQVLAVNLTAVAFSFFLGIAVHDPVIGSGVRRNNVRMTYVDWLCAECLSLNFAFNDKCFGCRAPFDSARCLAVFSGTQSATPPLYDPNHAAYVETVCLEIPGREPTDTPR</sequence>
<dbReference type="GO" id="GO:0008270">
    <property type="term" value="F:zinc ion binding"/>
    <property type="evidence" value="ECO:0007669"/>
    <property type="project" value="UniProtKB-KW"/>
</dbReference>
<evidence type="ECO:0000256" key="7">
    <source>
        <dbReference type="PROSITE-ProRule" id="PRU00322"/>
    </source>
</evidence>
<feature type="transmembrane region" description="Helical" evidence="9">
    <location>
        <begin position="854"/>
        <end position="876"/>
    </location>
</feature>
<dbReference type="PANTHER" id="PTHR12341:SF75">
    <property type="entry name" value="EXONUCLEASE XRNA, PUTATIVE-RELATED"/>
    <property type="match status" value="1"/>
</dbReference>
<keyword evidence="12" id="KW-1185">Reference proteome</keyword>
<name>A0A3R7MCI9_9TRYP</name>
<dbReference type="EC" id="3.1.13.-" evidence="11"/>
<reference evidence="11 12" key="1">
    <citation type="journal article" date="2018" name="BMC Genomics">
        <title>Genomic comparison of Trypanosoma conorhini and Trypanosoma rangeli to Trypanosoma cruzi strains of high and low virulence.</title>
        <authorList>
            <person name="Bradwell K.R."/>
            <person name="Koparde V.N."/>
            <person name="Matveyev A.V."/>
            <person name="Serrano M.G."/>
            <person name="Alves J.M."/>
            <person name="Parikh H."/>
            <person name="Huang B."/>
            <person name="Lee V."/>
            <person name="Espinosa-Alvarez O."/>
            <person name="Ortiz P.A."/>
            <person name="Costa-Martins A.G."/>
            <person name="Teixeira M.M."/>
            <person name="Buck G.A."/>
        </authorList>
    </citation>
    <scope>NUCLEOTIDE SEQUENCE [LARGE SCALE GENOMIC DNA]</scope>
    <source>
        <strain evidence="11 12">025E</strain>
    </source>
</reference>
<dbReference type="RefSeq" id="XP_029226617.1">
    <property type="nucleotide sequence ID" value="XM_029373280.1"/>
</dbReference>
<feature type="region of interest" description="Disordered" evidence="8">
    <location>
        <begin position="824"/>
        <end position="844"/>
    </location>
</feature>
<gene>
    <name evidence="11" type="ORF">Tco025E_06403</name>
</gene>
<keyword evidence="6 11" id="KW-0269">Exonuclease</keyword>
<dbReference type="Gene3D" id="3.40.50.12390">
    <property type="match status" value="2"/>
</dbReference>
<organism evidence="11 12">
    <name type="scientific">Trypanosoma conorhini</name>
    <dbReference type="NCBI Taxonomy" id="83891"/>
    <lineage>
        <taxon>Eukaryota</taxon>
        <taxon>Discoba</taxon>
        <taxon>Euglenozoa</taxon>
        <taxon>Kinetoplastea</taxon>
        <taxon>Metakinetoplastina</taxon>
        <taxon>Trypanosomatida</taxon>
        <taxon>Trypanosomatidae</taxon>
        <taxon>Trypanosoma</taxon>
    </lineage>
</organism>
<dbReference type="InterPro" id="IPR041412">
    <property type="entry name" value="Xrn1_helical"/>
</dbReference>
<dbReference type="PANTHER" id="PTHR12341">
    <property type="entry name" value="5'-&gt;3' EXORIBONUCLEASE"/>
    <property type="match status" value="1"/>
</dbReference>
<protein>
    <submittedName>
        <fullName evidence="11">Putative 5'-3' exonuclease</fullName>
        <ecNumber evidence="11">3.1.13.-</ecNumber>
    </submittedName>
</protein>
<dbReference type="PROSITE" id="PS50199">
    <property type="entry name" value="ZF_RANBP2_2"/>
    <property type="match status" value="1"/>
</dbReference>
<dbReference type="InterPro" id="IPR004859">
    <property type="entry name" value="Xrn1_N"/>
</dbReference>
<evidence type="ECO:0000256" key="9">
    <source>
        <dbReference type="SAM" id="Phobius"/>
    </source>
</evidence>
<proteinExistence type="predicted"/>
<keyword evidence="9" id="KW-0472">Membrane</keyword>
<feature type="compositionally biased region" description="Basic residues" evidence="8">
    <location>
        <begin position="826"/>
        <end position="836"/>
    </location>
</feature>
<comment type="caution">
    <text evidence="11">The sequence shown here is derived from an EMBL/GenBank/DDBJ whole genome shotgun (WGS) entry which is preliminary data.</text>
</comment>
<keyword evidence="1" id="KW-0540">Nuclease</keyword>
<keyword evidence="9" id="KW-0812">Transmembrane</keyword>
<evidence type="ECO:0000256" key="4">
    <source>
        <dbReference type="ARBA" id="ARBA00022801"/>
    </source>
</evidence>
<keyword evidence="4 11" id="KW-0378">Hydrolase</keyword>
<feature type="compositionally biased region" description="Acidic residues" evidence="8">
    <location>
        <begin position="342"/>
        <end position="369"/>
    </location>
</feature>
<dbReference type="PROSITE" id="PS01358">
    <property type="entry name" value="ZF_RANBP2_1"/>
    <property type="match status" value="1"/>
</dbReference>
<evidence type="ECO:0000256" key="5">
    <source>
        <dbReference type="ARBA" id="ARBA00022833"/>
    </source>
</evidence>
<dbReference type="Pfam" id="PF17846">
    <property type="entry name" value="XRN_M"/>
    <property type="match status" value="2"/>
</dbReference>
<evidence type="ECO:0000256" key="3">
    <source>
        <dbReference type="ARBA" id="ARBA00022771"/>
    </source>
</evidence>
<feature type="transmembrane region" description="Helical" evidence="9">
    <location>
        <begin position="883"/>
        <end position="902"/>
    </location>
</feature>
<evidence type="ECO:0000256" key="2">
    <source>
        <dbReference type="ARBA" id="ARBA00022723"/>
    </source>
</evidence>
<dbReference type="GO" id="GO:0005634">
    <property type="term" value="C:nucleus"/>
    <property type="evidence" value="ECO:0007669"/>
    <property type="project" value="TreeGrafter"/>
</dbReference>
<dbReference type="SMART" id="SM00547">
    <property type="entry name" value="ZnF_RBZ"/>
    <property type="match status" value="1"/>
</dbReference>
<feature type="domain" description="RanBP2-type" evidence="10">
    <location>
        <begin position="916"/>
        <end position="947"/>
    </location>
</feature>
<evidence type="ECO:0000313" key="12">
    <source>
        <dbReference type="Proteomes" id="UP000284403"/>
    </source>
</evidence>
<keyword evidence="5" id="KW-0862">Zinc</keyword>
<dbReference type="GO" id="GO:0003723">
    <property type="term" value="F:RNA binding"/>
    <property type="evidence" value="ECO:0007669"/>
    <property type="project" value="TreeGrafter"/>
</dbReference>
<dbReference type="InterPro" id="IPR027073">
    <property type="entry name" value="5_3_exoribonuclease"/>
</dbReference>
<dbReference type="GO" id="GO:0004534">
    <property type="term" value="F:5'-3' RNA exonuclease activity"/>
    <property type="evidence" value="ECO:0007669"/>
    <property type="project" value="TreeGrafter"/>
</dbReference>
<evidence type="ECO:0000313" key="11">
    <source>
        <dbReference type="EMBL" id="RNF12840.1"/>
    </source>
</evidence>
<dbReference type="Gene3D" id="1.25.40.1050">
    <property type="match status" value="1"/>
</dbReference>
<keyword evidence="3 7" id="KW-0863">Zinc-finger</keyword>
<evidence type="ECO:0000256" key="6">
    <source>
        <dbReference type="ARBA" id="ARBA00022839"/>
    </source>
</evidence>
<keyword evidence="9" id="KW-1133">Transmembrane helix</keyword>
<evidence type="ECO:0000256" key="8">
    <source>
        <dbReference type="SAM" id="MobiDB-lite"/>
    </source>
</evidence>
<dbReference type="Pfam" id="PF03159">
    <property type="entry name" value="XRN_N"/>
    <property type="match status" value="1"/>
</dbReference>
<dbReference type="GO" id="GO:0000956">
    <property type="term" value="P:nuclear-transcribed mRNA catabolic process"/>
    <property type="evidence" value="ECO:0007669"/>
    <property type="project" value="TreeGrafter"/>
</dbReference>
<dbReference type="Gene3D" id="4.10.1060.10">
    <property type="entry name" value="Zinc finger, RanBP2-type"/>
    <property type="match status" value="1"/>
</dbReference>
<dbReference type="GeneID" id="40320014"/>
<dbReference type="CDD" id="cd18673">
    <property type="entry name" value="PIN_XRN1-2-like"/>
    <property type="match status" value="1"/>
</dbReference>
<keyword evidence="2" id="KW-0479">Metal-binding</keyword>
<dbReference type="InterPro" id="IPR001876">
    <property type="entry name" value="Znf_RanBP2"/>
</dbReference>
<dbReference type="Proteomes" id="UP000284403">
    <property type="component" value="Unassembled WGS sequence"/>
</dbReference>
<evidence type="ECO:0000256" key="1">
    <source>
        <dbReference type="ARBA" id="ARBA00022722"/>
    </source>
</evidence>
<evidence type="ECO:0000259" key="10">
    <source>
        <dbReference type="PROSITE" id="PS50199"/>
    </source>
</evidence>
<feature type="region of interest" description="Disordered" evidence="8">
    <location>
        <begin position="312"/>
        <end position="390"/>
    </location>
</feature>
<dbReference type="AlphaFoldDB" id="A0A3R7MCI9"/>
<dbReference type="EMBL" id="MKKU01000431">
    <property type="protein sequence ID" value="RNF12840.1"/>
    <property type="molecule type" value="Genomic_DNA"/>
</dbReference>